<dbReference type="SUPFAM" id="SSF51120">
    <property type="entry name" value="beta-Roll"/>
    <property type="match status" value="6"/>
</dbReference>
<dbReference type="GO" id="GO:0005576">
    <property type="term" value="C:extracellular region"/>
    <property type="evidence" value="ECO:0007669"/>
    <property type="project" value="UniProtKB-SubCell"/>
</dbReference>
<comment type="subcellular location">
    <subcellularLocation>
        <location evidence="1">Secreted</location>
    </subcellularLocation>
</comment>
<dbReference type="PROSITE" id="PS00330">
    <property type="entry name" value="HEMOLYSIN_CALCIUM"/>
    <property type="match status" value="12"/>
</dbReference>
<dbReference type="PANTHER" id="PTHR38340">
    <property type="entry name" value="S-LAYER PROTEIN"/>
    <property type="match status" value="1"/>
</dbReference>
<evidence type="ECO:0000256" key="2">
    <source>
        <dbReference type="ARBA" id="ARBA00022525"/>
    </source>
</evidence>
<reference evidence="4 5" key="1">
    <citation type="submission" date="2019-12" db="EMBL/GenBank/DDBJ databases">
        <authorList>
            <person name="Reyes-Prieto M."/>
        </authorList>
    </citation>
    <scope>NUCLEOTIDE SEQUENCE [LARGE SCALE GENOMIC DNA]</scope>
    <source>
        <strain evidence="4">HF14-78462</strain>
    </source>
</reference>
<evidence type="ECO:0000313" key="4">
    <source>
        <dbReference type="EMBL" id="CAA0099300.1"/>
    </source>
</evidence>
<dbReference type="Gene3D" id="2.150.10.10">
    <property type="entry name" value="Serralysin-like metalloprotease, C-terminal"/>
    <property type="match status" value="9"/>
</dbReference>
<feature type="chain" id="PRO_5024812709" description="Calcium-binding protein" evidence="3">
    <location>
        <begin position="25"/>
        <end position="983"/>
    </location>
</feature>
<gene>
    <name evidence="4" type="ORF">STARVERO_02419</name>
</gene>
<name>A0A5S9P763_9HYPH</name>
<dbReference type="GO" id="GO:0005509">
    <property type="term" value="F:calcium ion binding"/>
    <property type="evidence" value="ECO:0007669"/>
    <property type="project" value="InterPro"/>
</dbReference>
<dbReference type="PRINTS" id="PR00313">
    <property type="entry name" value="CABNDNGRPT"/>
</dbReference>
<evidence type="ECO:0000256" key="1">
    <source>
        <dbReference type="ARBA" id="ARBA00004613"/>
    </source>
</evidence>
<dbReference type="InterPro" id="IPR011049">
    <property type="entry name" value="Serralysin-like_metalloprot_C"/>
</dbReference>
<protein>
    <recommendedName>
        <fullName evidence="6">Calcium-binding protein</fullName>
    </recommendedName>
</protein>
<keyword evidence="2" id="KW-0964">Secreted</keyword>
<dbReference type="AlphaFoldDB" id="A0A5S9P763"/>
<dbReference type="InterPro" id="IPR001343">
    <property type="entry name" value="Hemolysn_Ca-bd"/>
</dbReference>
<dbReference type="EMBL" id="CACSAS010000001">
    <property type="protein sequence ID" value="CAA0099300.1"/>
    <property type="molecule type" value="Genomic_DNA"/>
</dbReference>
<dbReference type="InterPro" id="IPR018511">
    <property type="entry name" value="Hemolysin-typ_Ca-bd_CS"/>
</dbReference>
<organism evidence="4 5">
    <name type="scientific">Starkeya nomas</name>
    <dbReference type="NCBI Taxonomy" id="2666134"/>
    <lineage>
        <taxon>Bacteria</taxon>
        <taxon>Pseudomonadati</taxon>
        <taxon>Pseudomonadota</taxon>
        <taxon>Alphaproteobacteria</taxon>
        <taxon>Hyphomicrobiales</taxon>
        <taxon>Xanthobacteraceae</taxon>
        <taxon>Starkeya</taxon>
    </lineage>
</organism>
<dbReference type="Pfam" id="PF00353">
    <property type="entry name" value="HemolysinCabind"/>
    <property type="match status" value="12"/>
</dbReference>
<evidence type="ECO:0008006" key="6">
    <source>
        <dbReference type="Google" id="ProtNLM"/>
    </source>
</evidence>
<feature type="signal peptide" evidence="3">
    <location>
        <begin position="1"/>
        <end position="24"/>
    </location>
</feature>
<proteinExistence type="predicted"/>
<keyword evidence="3" id="KW-0732">Signal</keyword>
<dbReference type="Proteomes" id="UP000433050">
    <property type="component" value="Unassembled WGS sequence"/>
</dbReference>
<accession>A0A5S9P763</accession>
<dbReference type="InterPro" id="IPR050557">
    <property type="entry name" value="RTX_toxin/Mannuronan_C5-epim"/>
</dbReference>
<dbReference type="PANTHER" id="PTHR38340:SF1">
    <property type="entry name" value="S-LAYER PROTEIN"/>
    <property type="match status" value="1"/>
</dbReference>
<evidence type="ECO:0000313" key="5">
    <source>
        <dbReference type="Proteomes" id="UP000433050"/>
    </source>
</evidence>
<sequence length="983" mass="95184">MASIKITRSYSPTSSLKTSSPLLAAAGSLTGGSTGAESSSTLMGLMSTTSAPIYQLRTLTTNGDSVEITASGRFEVRGLAGNDVIAIRPGTTGGDLLDGGDGNDTLNAAESDDVLVGGAGTDRLNGGAGNDVLNGGAGGDTLNGGDGIDTAVYSSSPAAVIISLNLDPLRSTRGAGGEATGDTLTSIENLTGSSYNDVLSGNALDNQLVGMLGNDTLRGGDGNDLLIGDTIIDVDGNGVPDDDDGDGIPDGVNDTMAGGNDTLDGGAGNDRLFGGGGNDTLVGGFGNDELYGGYGDDLLTSGDGDDLLDGGEGDDQLIAGFGNDTLRGGGGKDWLNASLGDDLLYGGAGDDDLNAGDGLDQLYGEEGNDVLLGGAGDDLLYGGDGDDRLDGGSGNDLLDGGAGFDTADYSAGGAVGVDLGAGATSGAAAGDTLVSIEAVIGSGFDDILAGDGGNNSFRGGGGADTLVGQGGIDTADYSTSDEAVTIQLNSSAADPTAAGTGTGGDAEGDTLILIERIIGSAFADTLLGGELGDTLVGGAGADVLNGNGGTDTAEYSTSAAGVNVAIDAGLTTVGVGGDAEGDQLTNIENLIGSAYDDVLRAGAGNNRLDGGAGNDRLIGGLGADTLIGGDGVDTVDYSESNAAVGLGLTDVPGQATQGSGGHAQGDIIAQIENIIGSAFNDTLQGSAGANRLEGGDGNDTLRGQGGADVLIGGLGVDTASYSTSASGVNVSISSTGTTVGSGGDAQGDQLSGIENLTGSAFADVLTGSDGDNRLEGGAGDDRLVGGLGADTLVGGDGFDTADYSASNAGVTIQLSANPAAGTLGSGGHAAGDVLNTIEAVIGSAFTDTLLGSTGANKLVSGAGNDIMRGGSGADLLVATGTGSKTLYGDGISDGGTAGMDIFQIMGGTNVIADYQTGEDIYVNSLSNAALVQLSGGNNLALRLTGSTHTTYVIVGTTADPTAATQAANTILSTDLFVNPNLIA</sequence>
<evidence type="ECO:0000256" key="3">
    <source>
        <dbReference type="SAM" id="SignalP"/>
    </source>
</evidence>
<keyword evidence="5" id="KW-1185">Reference proteome</keyword>